<comment type="caution">
    <text evidence="4">The sequence shown here is derived from an EMBL/GenBank/DDBJ whole genome shotgun (WGS) entry which is preliminary data.</text>
</comment>
<proteinExistence type="predicted"/>
<evidence type="ECO:0000313" key="4">
    <source>
        <dbReference type="EMBL" id="OWJ64044.1"/>
    </source>
</evidence>
<dbReference type="Pfam" id="PF00501">
    <property type="entry name" value="AMP-binding"/>
    <property type="match status" value="1"/>
</dbReference>
<feature type="domain" description="AMP-dependent synthetase/ligase" evidence="2">
    <location>
        <begin position="37"/>
        <end position="424"/>
    </location>
</feature>
<dbReference type="OrthoDB" id="9803968at2"/>
<keyword evidence="1" id="KW-0472">Membrane</keyword>
<keyword evidence="1" id="KW-0812">Transmembrane</keyword>
<dbReference type="InterPro" id="IPR045851">
    <property type="entry name" value="AMP-bd_C_sf"/>
</dbReference>
<dbReference type="PANTHER" id="PTHR43767">
    <property type="entry name" value="LONG-CHAIN-FATTY-ACID--COA LIGASE"/>
    <property type="match status" value="1"/>
</dbReference>
<dbReference type="EMBL" id="NHON01000070">
    <property type="protein sequence ID" value="OWJ64044.1"/>
    <property type="molecule type" value="Genomic_DNA"/>
</dbReference>
<dbReference type="InterPro" id="IPR050237">
    <property type="entry name" value="ATP-dep_AMP-bd_enzyme"/>
</dbReference>
<dbReference type="InterPro" id="IPR042099">
    <property type="entry name" value="ANL_N_sf"/>
</dbReference>
<dbReference type="AlphaFoldDB" id="A0A211ZFU7"/>
<sequence>MTEAFASDRPNAWAKLYPPKIDWSQPIERRPLYAILDDAVAKFADRPCATFMDKTLTYGQIGDLVARAAKGFQAAGIGKGSRVGLFLPNCPYYVVSYFALLKCGAVVVNFNPLYAERELITNIDDSGTEMMVTLDLAQLHNKLLPLLGRTALKRILVCPMAGVLPFPKNLLFPIVKRREVARVPKDERHLRWNDLVRNDGRFAPVAIVPEDDLAVLQYTGGTTGTPKGAMLTHFNLYANAVQAGCWFEGMVPGQDRMLAVLPFFHVFAMTVAMNLAIWAGAEIIMLPRFELETVMKTIHDKKPTLFPAVPTIYTAIANFPERAKYDLSSLKRCISGGAPLPVEVKHAFEAATGCKLVEGYGLSESSPIATCNPLFGVNKTGSIGIPLPQTVIEIVSLEDRSTVVPTGERGEVCIRGPQVMKGYWNRPEDTAEVLRDGRLHTGDVGTMDEDGYTFIVDRIKDMILCSGFNVYPRNVEEAIYLHPAVEECIVAGLPDAYRGQTVKAYIKPRPGQSLTAEALVAFLKDKLSPIEMPKLVEFRDTPLPKTLIGKLSRKAVLEEEAAKAAAGATEAAVRTGT</sequence>
<keyword evidence="1" id="KW-1133">Transmembrane helix</keyword>
<dbReference type="Pfam" id="PF13193">
    <property type="entry name" value="AMP-binding_C"/>
    <property type="match status" value="1"/>
</dbReference>
<evidence type="ECO:0000256" key="1">
    <source>
        <dbReference type="SAM" id="Phobius"/>
    </source>
</evidence>
<reference evidence="5" key="1">
    <citation type="submission" date="2017-05" db="EMBL/GenBank/DDBJ databases">
        <authorList>
            <person name="Macchi M."/>
            <person name="Festa S."/>
            <person name="Coppotelli B.M."/>
            <person name="Morelli I.S."/>
        </authorList>
    </citation>
    <scope>NUCLEOTIDE SEQUENCE [LARGE SCALE GENOMIC DNA]</scope>
    <source>
        <strain evidence="5">I</strain>
    </source>
</reference>
<dbReference type="CDD" id="cd05936">
    <property type="entry name" value="FC-FACS_FadD_like"/>
    <property type="match status" value="1"/>
</dbReference>
<name>A0A211ZFU7_9PROT</name>
<dbReference type="PANTHER" id="PTHR43767:SF12">
    <property type="entry name" value="AMP-DEPENDENT SYNTHETASE AND LIGASE"/>
    <property type="match status" value="1"/>
</dbReference>
<dbReference type="Proteomes" id="UP000196655">
    <property type="component" value="Unassembled WGS sequence"/>
</dbReference>
<dbReference type="Gene3D" id="3.30.300.30">
    <property type="match status" value="1"/>
</dbReference>
<dbReference type="InterPro" id="IPR025110">
    <property type="entry name" value="AMP-bd_C"/>
</dbReference>
<dbReference type="GO" id="GO:0016877">
    <property type="term" value="F:ligase activity, forming carbon-sulfur bonds"/>
    <property type="evidence" value="ECO:0007669"/>
    <property type="project" value="UniProtKB-ARBA"/>
</dbReference>
<organism evidence="4 5">
    <name type="scientific">Inquilinus limosus</name>
    <dbReference type="NCBI Taxonomy" id="171674"/>
    <lineage>
        <taxon>Bacteria</taxon>
        <taxon>Pseudomonadati</taxon>
        <taxon>Pseudomonadota</taxon>
        <taxon>Alphaproteobacteria</taxon>
        <taxon>Rhodospirillales</taxon>
        <taxon>Rhodospirillaceae</taxon>
        <taxon>Inquilinus</taxon>
    </lineage>
</organism>
<feature type="domain" description="AMP-binding enzyme C-terminal" evidence="3">
    <location>
        <begin position="475"/>
        <end position="550"/>
    </location>
</feature>
<dbReference type="InterPro" id="IPR020845">
    <property type="entry name" value="AMP-binding_CS"/>
</dbReference>
<keyword evidence="4" id="KW-0436">Ligase</keyword>
<keyword evidence="5" id="KW-1185">Reference proteome</keyword>
<gene>
    <name evidence="4" type="ORF">BWR60_26655</name>
</gene>
<dbReference type="Gene3D" id="3.40.50.12780">
    <property type="entry name" value="N-terminal domain of ligase-like"/>
    <property type="match status" value="1"/>
</dbReference>
<dbReference type="STRING" id="1122125.GCA_000423185_05470"/>
<dbReference type="SUPFAM" id="SSF56801">
    <property type="entry name" value="Acetyl-CoA synthetase-like"/>
    <property type="match status" value="1"/>
</dbReference>
<accession>A0A211ZFU7</accession>
<dbReference type="PROSITE" id="PS00455">
    <property type="entry name" value="AMP_BINDING"/>
    <property type="match status" value="1"/>
</dbReference>
<evidence type="ECO:0000259" key="3">
    <source>
        <dbReference type="Pfam" id="PF13193"/>
    </source>
</evidence>
<dbReference type="RefSeq" id="WP_088154700.1">
    <property type="nucleotide sequence ID" value="NZ_NHON01000070.1"/>
</dbReference>
<evidence type="ECO:0000313" key="5">
    <source>
        <dbReference type="Proteomes" id="UP000196655"/>
    </source>
</evidence>
<evidence type="ECO:0000259" key="2">
    <source>
        <dbReference type="Pfam" id="PF00501"/>
    </source>
</evidence>
<dbReference type="InterPro" id="IPR000873">
    <property type="entry name" value="AMP-dep_synth/lig_dom"/>
</dbReference>
<protein>
    <submittedName>
        <fullName evidence="4">Dicarboxylate--CoA ligase PimA</fullName>
    </submittedName>
</protein>
<feature type="transmembrane region" description="Helical" evidence="1">
    <location>
        <begin position="258"/>
        <end position="281"/>
    </location>
</feature>